<dbReference type="Proteomes" id="UP001629113">
    <property type="component" value="Unassembled WGS sequence"/>
</dbReference>
<organism evidence="1 2">
    <name type="scientific">Phlyctema vagabunda</name>
    <dbReference type="NCBI Taxonomy" id="108571"/>
    <lineage>
        <taxon>Eukaryota</taxon>
        <taxon>Fungi</taxon>
        <taxon>Dikarya</taxon>
        <taxon>Ascomycota</taxon>
        <taxon>Pezizomycotina</taxon>
        <taxon>Leotiomycetes</taxon>
        <taxon>Helotiales</taxon>
        <taxon>Dermateaceae</taxon>
        <taxon>Phlyctema</taxon>
    </lineage>
</organism>
<evidence type="ECO:0000313" key="1">
    <source>
        <dbReference type="EMBL" id="KAL3428346.1"/>
    </source>
</evidence>
<name>A0ABR4PZD6_9HELO</name>
<protein>
    <submittedName>
        <fullName evidence="1">Uncharacterized protein</fullName>
    </submittedName>
</protein>
<gene>
    <name evidence="1" type="ORF">PVAG01_01855</name>
</gene>
<evidence type="ECO:0000313" key="2">
    <source>
        <dbReference type="Proteomes" id="UP001629113"/>
    </source>
</evidence>
<reference evidence="1 2" key="1">
    <citation type="submission" date="2024-06" db="EMBL/GenBank/DDBJ databases">
        <title>Complete genome of Phlyctema vagabunda strain 19-DSS-EL-015.</title>
        <authorList>
            <person name="Fiorenzani C."/>
        </authorList>
    </citation>
    <scope>NUCLEOTIDE SEQUENCE [LARGE SCALE GENOMIC DNA]</scope>
    <source>
        <strain evidence="1 2">19-DSS-EL-015</strain>
    </source>
</reference>
<proteinExistence type="predicted"/>
<keyword evidence="2" id="KW-1185">Reference proteome</keyword>
<sequence>MRWACTTLGLWDLGNALTTDHLRRWPVTNDYLDASPTASAASARSAYRLRAHSSTRHTERSRPANKLLYSVSGLASMTEHGPCGMDIAMAWVGAAAKVRFTSQRDSSRMVRV</sequence>
<dbReference type="EMBL" id="JBFCZG010000001">
    <property type="protein sequence ID" value="KAL3428346.1"/>
    <property type="molecule type" value="Genomic_DNA"/>
</dbReference>
<comment type="caution">
    <text evidence="1">The sequence shown here is derived from an EMBL/GenBank/DDBJ whole genome shotgun (WGS) entry which is preliminary data.</text>
</comment>
<accession>A0ABR4PZD6</accession>